<name>A0A6J7IQC6_9ZZZZ</name>
<evidence type="ECO:0000313" key="1">
    <source>
        <dbReference type="EMBL" id="CAB4932397.1"/>
    </source>
</evidence>
<dbReference type="AlphaFoldDB" id="A0A6J7IQC6"/>
<proteinExistence type="predicted"/>
<dbReference type="InterPro" id="IPR011047">
    <property type="entry name" value="Quinoprotein_ADH-like_sf"/>
</dbReference>
<dbReference type="EMBL" id="CAFBNG010000014">
    <property type="protein sequence ID" value="CAB4932397.1"/>
    <property type="molecule type" value="Genomic_DNA"/>
</dbReference>
<gene>
    <name evidence="1" type="ORF">UFOPK3774_00140</name>
</gene>
<protein>
    <submittedName>
        <fullName evidence="1">Unannotated protein</fullName>
    </submittedName>
</protein>
<dbReference type="SUPFAM" id="SSF50998">
    <property type="entry name" value="Quinoprotein alcohol dehydrogenase-like"/>
    <property type="match status" value="1"/>
</dbReference>
<organism evidence="1">
    <name type="scientific">freshwater metagenome</name>
    <dbReference type="NCBI Taxonomy" id="449393"/>
    <lineage>
        <taxon>unclassified sequences</taxon>
        <taxon>metagenomes</taxon>
        <taxon>ecological metagenomes</taxon>
    </lineage>
</organism>
<reference evidence="1" key="1">
    <citation type="submission" date="2020-05" db="EMBL/GenBank/DDBJ databases">
        <authorList>
            <person name="Chiriac C."/>
            <person name="Salcher M."/>
            <person name="Ghai R."/>
            <person name="Kavagutti S V."/>
        </authorList>
    </citation>
    <scope>NUCLEOTIDE SEQUENCE</scope>
</reference>
<sequence>MKARRLLLSVLLLALIAPPIADAAPKKIAVKVLLPNGSVNGVSALASFAISGNSILILDSDTESATNPVLRAFASDGSEKWKLSLDSGSGSYASAIAPDAIGNIWVVGASGVAPAPAVVSSESNTVKALQTDPFLLDPQSPLRPDLTQLTLWQVSNSGALIQKFTKDFSSALLPTGISISGSQIGVIGITASATTNSSFFINCTTSGTFSNQVSIGKSDAVLDNLLQKSDGSALLLGSSSSSIQKEKLIGKRDAFVISLSKSGSILQVLRSSNKLSTRTWQSATTSLFLGGNAILGKKSEAVMTKFDSKFQPLWTQRFPASSSALVVAPDSKRYFSAFTSTAAIAALSNWKPISGQVVILNNDLKGIVQGGYAPKGAINSRFFGFTPELGVILIADVGDHLAFFPSISR</sequence>
<accession>A0A6J7IQC6</accession>